<dbReference type="InterPro" id="IPR017183">
    <property type="entry name" value="Sigma54_dep_tscrpt_act_RtcR"/>
</dbReference>
<evidence type="ECO:0000313" key="5">
    <source>
        <dbReference type="Proteomes" id="UP001371305"/>
    </source>
</evidence>
<dbReference type="InterPro" id="IPR003593">
    <property type="entry name" value="AAA+_ATPase"/>
</dbReference>
<dbReference type="InterPro" id="IPR009715">
    <property type="entry name" value="RtcR"/>
</dbReference>
<protein>
    <submittedName>
        <fullName evidence="4">RNA repair transcriptional activator RtcR</fullName>
    </submittedName>
</protein>
<dbReference type="RefSeq" id="WP_341402932.1">
    <property type="nucleotide sequence ID" value="NZ_JBBUKT010000001.1"/>
</dbReference>
<sequence>MKRVVIGLLGTKLDMGFNPDRWEGWRPSVSLFQHEELLFDRFELLAERQFSHLHNRVSEDVRLVSPETEVRQHVVDFGKDPWDLATVYGALHDWARDYAFDPEREEYWVHITTGTHIAQISFFLLVEAGYLPAKLIQTSPRTTQRTSDPAGRYAVIDLDLSKYDALSTRFARDAVETTAFLKSGIATRNAGFNRLIDRIEQVALRSQAPMLLCGPTGAGKSHLARRIFDLRKQRGGLRGNFVEMNCATLRGDTAASALFGHVRGSFTGAQKDRPGLLREADGGLLFLDEIGELGADEQAMLLRALEDKTFLPVGSDKPVTSDFQLIAGTNRDLRESVVSGRFREDLLARIHLWTFELPALKQRREDIAPNLEFELERYARANGKQVSFNKEARQAFLKFAEAADTPWSGNFRDLNAAITRMATLAPRGRIRVEEVDEEIERLRESWKRPGTTGDVVDGISLEGLLDEEIDPFDRVQLAHVVSVCRRSRTLSEAGRELFSVSRKKRSVTNDADRLKKYLAKFGLDFERCRE</sequence>
<dbReference type="SMART" id="SM00382">
    <property type="entry name" value="AAA"/>
    <property type="match status" value="1"/>
</dbReference>
<accession>A0ABU9AP97</accession>
<dbReference type="Pfam" id="PF00158">
    <property type="entry name" value="Sigma54_activat"/>
    <property type="match status" value="1"/>
</dbReference>
<proteinExistence type="predicted"/>
<keyword evidence="5" id="KW-1185">Reference proteome</keyword>
<dbReference type="CDD" id="cd00009">
    <property type="entry name" value="AAA"/>
    <property type="match status" value="1"/>
</dbReference>
<dbReference type="PANTHER" id="PTHR32071:SF14">
    <property type="entry name" value="TRANSCRIPTIONAL REGULATORY PROTEIN RTCR"/>
    <property type="match status" value="1"/>
</dbReference>
<dbReference type="NCBIfam" id="NF038308">
    <property type="entry name" value="RNA_repair_RtcR"/>
    <property type="match status" value="1"/>
</dbReference>
<dbReference type="InterPro" id="IPR027417">
    <property type="entry name" value="P-loop_NTPase"/>
</dbReference>
<gene>
    <name evidence="4" type="primary">rtcR</name>
    <name evidence="4" type="ORF">WKV53_03350</name>
</gene>
<organism evidence="4 5">
    <name type="scientific">Luteolibacter soli</name>
    <dbReference type="NCBI Taxonomy" id="3135280"/>
    <lineage>
        <taxon>Bacteria</taxon>
        <taxon>Pseudomonadati</taxon>
        <taxon>Verrucomicrobiota</taxon>
        <taxon>Verrucomicrobiia</taxon>
        <taxon>Verrucomicrobiales</taxon>
        <taxon>Verrucomicrobiaceae</taxon>
        <taxon>Luteolibacter</taxon>
    </lineage>
</organism>
<evidence type="ECO:0000313" key="4">
    <source>
        <dbReference type="EMBL" id="MEK7949514.1"/>
    </source>
</evidence>
<dbReference type="PROSITE" id="PS50045">
    <property type="entry name" value="SIGMA54_INTERACT_4"/>
    <property type="match status" value="1"/>
</dbReference>
<name>A0ABU9AP97_9BACT</name>
<dbReference type="PIRSF" id="PIRSF037354">
    <property type="entry name" value="Txn_actvtr_RtcR"/>
    <property type="match status" value="1"/>
</dbReference>
<keyword evidence="2" id="KW-0067">ATP-binding</keyword>
<evidence type="ECO:0000256" key="2">
    <source>
        <dbReference type="ARBA" id="ARBA00022840"/>
    </source>
</evidence>
<feature type="domain" description="Sigma-54 factor interaction" evidence="3">
    <location>
        <begin position="185"/>
        <end position="423"/>
    </location>
</feature>
<dbReference type="Pfam" id="PF25601">
    <property type="entry name" value="AAA_lid_14"/>
    <property type="match status" value="1"/>
</dbReference>
<keyword evidence="1" id="KW-0547">Nucleotide-binding</keyword>
<dbReference type="EMBL" id="JBBUKT010000001">
    <property type="protein sequence ID" value="MEK7949514.1"/>
    <property type="molecule type" value="Genomic_DNA"/>
</dbReference>
<dbReference type="Pfam" id="PF06956">
    <property type="entry name" value="RtcR"/>
    <property type="match status" value="1"/>
</dbReference>
<evidence type="ECO:0000256" key="1">
    <source>
        <dbReference type="ARBA" id="ARBA00022741"/>
    </source>
</evidence>
<dbReference type="PANTHER" id="PTHR32071">
    <property type="entry name" value="TRANSCRIPTIONAL REGULATORY PROTEIN"/>
    <property type="match status" value="1"/>
</dbReference>
<reference evidence="4 5" key="1">
    <citation type="submission" date="2024-04" db="EMBL/GenBank/DDBJ databases">
        <title>Luteolibacter sp. isolated from soil.</title>
        <authorList>
            <person name="An J."/>
        </authorList>
    </citation>
    <scope>NUCLEOTIDE SEQUENCE [LARGE SCALE GENOMIC DNA]</scope>
    <source>
        <strain evidence="4 5">Y139</strain>
    </source>
</reference>
<dbReference type="InterPro" id="IPR002078">
    <property type="entry name" value="Sigma_54_int"/>
</dbReference>
<dbReference type="SUPFAM" id="SSF52540">
    <property type="entry name" value="P-loop containing nucleoside triphosphate hydrolases"/>
    <property type="match status" value="1"/>
</dbReference>
<comment type="caution">
    <text evidence="4">The sequence shown here is derived from an EMBL/GenBank/DDBJ whole genome shotgun (WGS) entry which is preliminary data.</text>
</comment>
<dbReference type="Gene3D" id="1.10.8.60">
    <property type="match status" value="1"/>
</dbReference>
<dbReference type="InterPro" id="IPR058031">
    <property type="entry name" value="AAA_lid_NorR"/>
</dbReference>
<dbReference type="Proteomes" id="UP001371305">
    <property type="component" value="Unassembled WGS sequence"/>
</dbReference>
<evidence type="ECO:0000259" key="3">
    <source>
        <dbReference type="PROSITE" id="PS50045"/>
    </source>
</evidence>
<dbReference type="Gene3D" id="3.40.50.300">
    <property type="entry name" value="P-loop containing nucleotide triphosphate hydrolases"/>
    <property type="match status" value="1"/>
</dbReference>